<comment type="pathway">
    <text evidence="1 5">Glycan metabolism; L-arabinan degradation.</text>
</comment>
<keyword evidence="3 5" id="KW-0378">Hydrolase</keyword>
<keyword evidence="7" id="KW-1185">Reference proteome</keyword>
<dbReference type="InterPro" id="IPR023296">
    <property type="entry name" value="Glyco_hydro_beta-prop_sf"/>
</dbReference>
<keyword evidence="4 5" id="KW-0326">Glycosidase</keyword>
<dbReference type="PIRSF" id="PIRSF026534">
    <property type="entry name" value="Endo_alpha-L-arabinosidase"/>
    <property type="match status" value="1"/>
</dbReference>
<dbReference type="PANTHER" id="PTHR43301">
    <property type="entry name" value="ARABINAN ENDO-1,5-ALPHA-L-ARABINOSIDASE"/>
    <property type="match status" value="1"/>
</dbReference>
<evidence type="ECO:0000256" key="1">
    <source>
        <dbReference type="ARBA" id="ARBA00004834"/>
    </source>
</evidence>
<dbReference type="PANTHER" id="PTHR43301:SF3">
    <property type="entry name" value="ARABINAN ENDO-1,5-ALPHA-L-ARABINOSIDASE A-RELATED"/>
    <property type="match status" value="1"/>
</dbReference>
<sequence>MSFWIAVLISLIPQQAALHSPDPRALSLSGDYVGVHDPSIGRDGDNYYVFATSRAPDGGQFAIRCSHNLTEWELCGHVFDSIPEWIQKTSPGTKNLWAPDISFFHGKYHLYYAYSLFGRNLSGIALATNQTLDQTSPEYRWQDKGLVLQSTTSDDFNAIDPNIVLDEKGMPWLSFGSFWSGIKMRRIDPTTGKLDATDSKLYSLAARQRPQYPQPQKSGLPADWQAIEAPFIVRHGGFYYLFVSFDLCCRGTHSTYRTMVGRSRTVTGPYVDREGREMAQGGGSELLTANSRWLGPGGESVLLRPEGDLIVFHAYDAATGKPALQISTLAWRNGWPEAALGMTGEAK</sequence>
<dbReference type="RefSeq" id="WP_263339702.1">
    <property type="nucleotide sequence ID" value="NZ_JAGSYH010000005.1"/>
</dbReference>
<comment type="caution">
    <text evidence="6">The sequence shown here is derived from an EMBL/GenBank/DDBJ whole genome shotgun (WGS) entry which is preliminary data.</text>
</comment>
<dbReference type="SUPFAM" id="SSF75005">
    <property type="entry name" value="Arabinanase/levansucrase/invertase"/>
    <property type="match status" value="1"/>
</dbReference>
<dbReference type="InterPro" id="IPR050727">
    <property type="entry name" value="GH43_arabinanases"/>
</dbReference>
<protein>
    <submittedName>
        <fullName evidence="6">Arabinan endo-1,5-alpha-L-arabinosidase</fullName>
    </submittedName>
</protein>
<dbReference type="InterPro" id="IPR016840">
    <property type="entry name" value="Glyco_hydro_43_endo_a_Ara-ase"/>
</dbReference>
<dbReference type="Proteomes" id="UP001596091">
    <property type="component" value="Unassembled WGS sequence"/>
</dbReference>
<gene>
    <name evidence="6" type="ORF">ACFPT7_12815</name>
</gene>
<name>A0ABW1EGB4_9BACT</name>
<dbReference type="Pfam" id="PF04616">
    <property type="entry name" value="Glyco_hydro_43"/>
    <property type="match status" value="1"/>
</dbReference>
<evidence type="ECO:0000256" key="5">
    <source>
        <dbReference type="PIRNR" id="PIRNR026534"/>
    </source>
</evidence>
<evidence type="ECO:0000256" key="2">
    <source>
        <dbReference type="ARBA" id="ARBA00009865"/>
    </source>
</evidence>
<reference evidence="7" key="1">
    <citation type="journal article" date="2019" name="Int. J. Syst. Evol. Microbiol.">
        <title>The Global Catalogue of Microorganisms (GCM) 10K type strain sequencing project: providing services to taxonomists for standard genome sequencing and annotation.</title>
        <authorList>
            <consortium name="The Broad Institute Genomics Platform"/>
            <consortium name="The Broad Institute Genome Sequencing Center for Infectious Disease"/>
            <person name="Wu L."/>
            <person name="Ma J."/>
        </authorList>
    </citation>
    <scope>NUCLEOTIDE SEQUENCE [LARGE SCALE GENOMIC DNA]</scope>
    <source>
        <strain evidence="7">JCM 4087</strain>
    </source>
</reference>
<evidence type="ECO:0000313" key="7">
    <source>
        <dbReference type="Proteomes" id="UP001596091"/>
    </source>
</evidence>
<dbReference type="EMBL" id="JBHSPH010000003">
    <property type="protein sequence ID" value="MFC5863180.1"/>
    <property type="molecule type" value="Genomic_DNA"/>
</dbReference>
<accession>A0ABW1EGB4</accession>
<evidence type="ECO:0000256" key="4">
    <source>
        <dbReference type="ARBA" id="ARBA00023295"/>
    </source>
</evidence>
<comment type="similarity">
    <text evidence="2 5">Belongs to the glycosyl hydrolase 43 family.</text>
</comment>
<proteinExistence type="inferred from homology"/>
<evidence type="ECO:0000256" key="3">
    <source>
        <dbReference type="ARBA" id="ARBA00022801"/>
    </source>
</evidence>
<evidence type="ECO:0000313" key="6">
    <source>
        <dbReference type="EMBL" id="MFC5863180.1"/>
    </source>
</evidence>
<dbReference type="Gene3D" id="2.115.10.20">
    <property type="entry name" value="Glycosyl hydrolase domain, family 43"/>
    <property type="match status" value="1"/>
</dbReference>
<organism evidence="6 7">
    <name type="scientific">Acidicapsa dinghuensis</name>
    <dbReference type="NCBI Taxonomy" id="2218256"/>
    <lineage>
        <taxon>Bacteria</taxon>
        <taxon>Pseudomonadati</taxon>
        <taxon>Acidobacteriota</taxon>
        <taxon>Terriglobia</taxon>
        <taxon>Terriglobales</taxon>
        <taxon>Acidobacteriaceae</taxon>
        <taxon>Acidicapsa</taxon>
    </lineage>
</organism>
<dbReference type="CDD" id="cd08998">
    <property type="entry name" value="GH43_Arb43a-like"/>
    <property type="match status" value="1"/>
</dbReference>
<dbReference type="InterPro" id="IPR006710">
    <property type="entry name" value="Glyco_hydro_43"/>
</dbReference>